<accession>A0A4C1T8G9</accession>
<evidence type="ECO:0000313" key="2">
    <source>
        <dbReference type="Proteomes" id="UP000299102"/>
    </source>
</evidence>
<organism evidence="1 2">
    <name type="scientific">Eumeta variegata</name>
    <name type="common">Bagworm moth</name>
    <name type="synonym">Eumeta japonica</name>
    <dbReference type="NCBI Taxonomy" id="151549"/>
    <lineage>
        <taxon>Eukaryota</taxon>
        <taxon>Metazoa</taxon>
        <taxon>Ecdysozoa</taxon>
        <taxon>Arthropoda</taxon>
        <taxon>Hexapoda</taxon>
        <taxon>Insecta</taxon>
        <taxon>Pterygota</taxon>
        <taxon>Neoptera</taxon>
        <taxon>Endopterygota</taxon>
        <taxon>Lepidoptera</taxon>
        <taxon>Glossata</taxon>
        <taxon>Ditrysia</taxon>
        <taxon>Tineoidea</taxon>
        <taxon>Psychidae</taxon>
        <taxon>Oiketicinae</taxon>
        <taxon>Eumeta</taxon>
    </lineage>
</organism>
<comment type="caution">
    <text evidence="1">The sequence shown here is derived from an EMBL/GenBank/DDBJ whole genome shotgun (WGS) entry which is preliminary data.</text>
</comment>
<protein>
    <submittedName>
        <fullName evidence="1">Uncharacterized protein</fullName>
    </submittedName>
</protein>
<evidence type="ECO:0000313" key="1">
    <source>
        <dbReference type="EMBL" id="GBP10495.1"/>
    </source>
</evidence>
<dbReference type="AlphaFoldDB" id="A0A4C1T8G9"/>
<proteinExistence type="predicted"/>
<gene>
    <name evidence="1" type="ORF">EVAR_76352_1</name>
</gene>
<sequence length="113" mass="12971">MQWYSQSTTTREYSRKDNALVSFLGLLVSMGGDDNLFSGRSQARMPLKKTYGKLVNNFKIKEEEILINIKYNSSRNIKRVRKCRAARLVTSALRRAAADGANVRSVRRRDAER</sequence>
<dbReference type="EMBL" id="BGZK01000041">
    <property type="protein sequence ID" value="GBP10495.1"/>
    <property type="molecule type" value="Genomic_DNA"/>
</dbReference>
<reference evidence="1 2" key="1">
    <citation type="journal article" date="2019" name="Commun. Biol.">
        <title>The bagworm genome reveals a unique fibroin gene that provides high tensile strength.</title>
        <authorList>
            <person name="Kono N."/>
            <person name="Nakamura H."/>
            <person name="Ohtoshi R."/>
            <person name="Tomita M."/>
            <person name="Numata K."/>
            <person name="Arakawa K."/>
        </authorList>
    </citation>
    <scope>NUCLEOTIDE SEQUENCE [LARGE SCALE GENOMIC DNA]</scope>
</reference>
<dbReference type="Proteomes" id="UP000299102">
    <property type="component" value="Unassembled WGS sequence"/>
</dbReference>
<name>A0A4C1T8G9_EUMVA</name>
<keyword evidence="2" id="KW-1185">Reference proteome</keyword>